<name>A0A9Q0BNG1_9MUSC</name>
<sequence>MWEKNRTAFSLFAYLIKLIKNTSRPRRIQKKSETPKSLAFSSPDLSDFRGVRRCSDSILHII</sequence>
<dbReference type="Proteomes" id="UP001059596">
    <property type="component" value="Unassembled WGS sequence"/>
</dbReference>
<dbReference type="EMBL" id="JAMKOV010000007">
    <property type="protein sequence ID" value="KAI8038316.1"/>
    <property type="molecule type" value="Genomic_DNA"/>
</dbReference>
<proteinExistence type="predicted"/>
<organism evidence="1 2">
    <name type="scientific">Drosophila gunungcola</name>
    <name type="common">fruit fly</name>
    <dbReference type="NCBI Taxonomy" id="103775"/>
    <lineage>
        <taxon>Eukaryota</taxon>
        <taxon>Metazoa</taxon>
        <taxon>Ecdysozoa</taxon>
        <taxon>Arthropoda</taxon>
        <taxon>Hexapoda</taxon>
        <taxon>Insecta</taxon>
        <taxon>Pterygota</taxon>
        <taxon>Neoptera</taxon>
        <taxon>Endopterygota</taxon>
        <taxon>Diptera</taxon>
        <taxon>Brachycera</taxon>
        <taxon>Muscomorpha</taxon>
        <taxon>Ephydroidea</taxon>
        <taxon>Drosophilidae</taxon>
        <taxon>Drosophila</taxon>
        <taxon>Sophophora</taxon>
    </lineage>
</organism>
<keyword evidence="2" id="KW-1185">Reference proteome</keyword>
<evidence type="ECO:0000313" key="1">
    <source>
        <dbReference type="EMBL" id="KAI8038316.1"/>
    </source>
</evidence>
<gene>
    <name evidence="1" type="ORF">M5D96_008210</name>
</gene>
<accession>A0A9Q0BNG1</accession>
<reference evidence="1" key="1">
    <citation type="journal article" date="2023" name="Genome Biol. Evol.">
        <title>Long-read-based Genome Assembly of Drosophila gunungcola Reveals Fewer Chemosensory Genes in Flower-breeding Species.</title>
        <authorList>
            <person name="Negi A."/>
            <person name="Liao B.Y."/>
            <person name="Yeh S.D."/>
        </authorList>
    </citation>
    <scope>NUCLEOTIDE SEQUENCE</scope>
    <source>
        <strain evidence="1">Sukarami</strain>
    </source>
</reference>
<dbReference type="AlphaFoldDB" id="A0A9Q0BNG1"/>
<comment type="caution">
    <text evidence="1">The sequence shown here is derived from an EMBL/GenBank/DDBJ whole genome shotgun (WGS) entry which is preliminary data.</text>
</comment>
<evidence type="ECO:0000313" key="2">
    <source>
        <dbReference type="Proteomes" id="UP001059596"/>
    </source>
</evidence>
<protein>
    <submittedName>
        <fullName evidence="1">Uncharacterized protein</fullName>
    </submittedName>
</protein>
<feature type="non-terminal residue" evidence="1">
    <location>
        <position position="62"/>
    </location>
</feature>